<dbReference type="GO" id="GO:0016301">
    <property type="term" value="F:kinase activity"/>
    <property type="evidence" value="ECO:0007669"/>
    <property type="project" value="UniProtKB-KW"/>
</dbReference>
<dbReference type="Pfam" id="PF04265">
    <property type="entry name" value="TPK_B1_binding"/>
    <property type="match status" value="1"/>
</dbReference>
<dbReference type="InterPro" id="IPR036759">
    <property type="entry name" value="TPK_catalytic_sf"/>
</dbReference>
<name>A0A0R1ZEW4_9LACO</name>
<accession>A0A0R1ZEW4</accession>
<evidence type="ECO:0000313" key="7">
    <source>
        <dbReference type="EMBL" id="KRM53281.1"/>
    </source>
</evidence>
<dbReference type="InterPro" id="IPR006282">
    <property type="entry name" value="Thi_PPkinase"/>
</dbReference>
<dbReference type="STRING" id="1423820.FC64_GL000563"/>
<dbReference type="SMART" id="SM00983">
    <property type="entry name" value="TPK_B1_binding"/>
    <property type="match status" value="1"/>
</dbReference>
<dbReference type="InterPro" id="IPR007373">
    <property type="entry name" value="Thiamin_PyroPKinase_B1-bd"/>
</dbReference>
<dbReference type="SUPFAM" id="SSF63999">
    <property type="entry name" value="Thiamin pyrophosphokinase, catalytic domain"/>
    <property type="match status" value="1"/>
</dbReference>
<dbReference type="AlphaFoldDB" id="A0A0R1ZEW4"/>
<evidence type="ECO:0000256" key="4">
    <source>
        <dbReference type="ARBA" id="ARBA00022840"/>
    </source>
</evidence>
<gene>
    <name evidence="7" type="ORF">FC64_GL000563</name>
</gene>
<keyword evidence="1" id="KW-0808">Transferase</keyword>
<dbReference type="GO" id="GO:0006772">
    <property type="term" value="P:thiamine metabolic process"/>
    <property type="evidence" value="ECO:0007669"/>
    <property type="project" value="UniProtKB-UniRule"/>
</dbReference>
<dbReference type="Pfam" id="PF04263">
    <property type="entry name" value="TPK_catalytic"/>
    <property type="match status" value="1"/>
</dbReference>
<dbReference type="GO" id="GO:0009229">
    <property type="term" value="P:thiamine diphosphate biosynthetic process"/>
    <property type="evidence" value="ECO:0007669"/>
    <property type="project" value="InterPro"/>
</dbReference>
<keyword evidence="3 7" id="KW-0418">Kinase</keyword>
<evidence type="ECO:0000259" key="6">
    <source>
        <dbReference type="SMART" id="SM00983"/>
    </source>
</evidence>
<dbReference type="GO" id="GO:0005524">
    <property type="term" value="F:ATP binding"/>
    <property type="evidence" value="ECO:0007669"/>
    <property type="project" value="UniProtKB-KW"/>
</dbReference>
<dbReference type="GO" id="GO:0004788">
    <property type="term" value="F:thiamine diphosphokinase activity"/>
    <property type="evidence" value="ECO:0007669"/>
    <property type="project" value="UniProtKB-UniRule"/>
</dbReference>
<dbReference type="CDD" id="cd07995">
    <property type="entry name" value="TPK"/>
    <property type="match status" value="1"/>
</dbReference>
<dbReference type="PANTHER" id="PTHR41299">
    <property type="entry name" value="THIAMINE PYROPHOSPHOKINASE"/>
    <property type="match status" value="1"/>
</dbReference>
<dbReference type="Gene3D" id="3.40.50.10240">
    <property type="entry name" value="Thiamin pyrophosphokinase, catalytic domain"/>
    <property type="match status" value="1"/>
</dbReference>
<dbReference type="EC" id="2.7.6.2" evidence="5"/>
<keyword evidence="2" id="KW-0547">Nucleotide-binding</keyword>
<dbReference type="InterPro" id="IPR007371">
    <property type="entry name" value="TPK_catalytic"/>
</dbReference>
<proteinExistence type="predicted"/>
<organism evidence="7 8">
    <name type="scientific">Ligilactobacillus araffinosus DSM 20653</name>
    <dbReference type="NCBI Taxonomy" id="1423820"/>
    <lineage>
        <taxon>Bacteria</taxon>
        <taxon>Bacillati</taxon>
        <taxon>Bacillota</taxon>
        <taxon>Bacilli</taxon>
        <taxon>Lactobacillales</taxon>
        <taxon>Lactobacillaceae</taxon>
        <taxon>Ligilactobacillus</taxon>
    </lineage>
</organism>
<evidence type="ECO:0000256" key="2">
    <source>
        <dbReference type="ARBA" id="ARBA00022741"/>
    </source>
</evidence>
<keyword evidence="8" id="KW-1185">Reference proteome</keyword>
<dbReference type="InterPro" id="IPR053149">
    <property type="entry name" value="TPK"/>
</dbReference>
<protein>
    <recommendedName>
        <fullName evidence="5">Thiamine diphosphokinase</fullName>
        <ecNumber evidence="5">2.7.6.2</ecNumber>
    </recommendedName>
</protein>
<keyword evidence="4" id="KW-0067">ATP-binding</keyword>
<comment type="caution">
    <text evidence="7">The sequence shown here is derived from an EMBL/GenBank/DDBJ whole genome shotgun (WGS) entry which is preliminary data.</text>
</comment>
<evidence type="ECO:0000256" key="5">
    <source>
        <dbReference type="NCBIfam" id="TIGR01378"/>
    </source>
</evidence>
<dbReference type="PATRIC" id="fig|1423820.4.peg.570"/>
<feature type="domain" description="Thiamin pyrophosphokinase thiamin-binding" evidence="6">
    <location>
        <begin position="146"/>
        <end position="210"/>
    </location>
</feature>
<dbReference type="EMBL" id="AYYZ01000004">
    <property type="protein sequence ID" value="KRM53281.1"/>
    <property type="molecule type" value="Genomic_DNA"/>
</dbReference>
<dbReference type="NCBIfam" id="TIGR01378">
    <property type="entry name" value="thi_PPkinase"/>
    <property type="match status" value="1"/>
</dbReference>
<dbReference type="Proteomes" id="UP000051291">
    <property type="component" value="Unassembled WGS sequence"/>
</dbReference>
<evidence type="ECO:0000256" key="1">
    <source>
        <dbReference type="ARBA" id="ARBA00022679"/>
    </source>
</evidence>
<evidence type="ECO:0000256" key="3">
    <source>
        <dbReference type="ARBA" id="ARBA00022777"/>
    </source>
</evidence>
<dbReference type="GO" id="GO:0030975">
    <property type="term" value="F:thiamine binding"/>
    <property type="evidence" value="ECO:0007669"/>
    <property type="project" value="InterPro"/>
</dbReference>
<sequence length="216" mass="24939">MIAMKVNVLTGGPLACVPQSIFEQKDEWWCGVDYGAVELIDHKINPMLSIGDFDTATDEERLQVKNQSHQLVYRPLKDDITDTELALRYLFAHYSIDQLNLYGATGARMDQLLANLFFILKPEYQEQVERITIIDRWNEMRFFKPGCHQLKRNPQMKYLAFIPLTAVEGLVLPDEKYQLQRTDFDFSVALSSNEFVGPRATFSFERGILMTIQSCD</sequence>
<evidence type="ECO:0000313" key="8">
    <source>
        <dbReference type="Proteomes" id="UP000051291"/>
    </source>
</evidence>
<reference evidence="7 8" key="1">
    <citation type="journal article" date="2015" name="Genome Announc.">
        <title>Expanding the biotechnology potential of lactobacilli through comparative genomics of 213 strains and associated genera.</title>
        <authorList>
            <person name="Sun Z."/>
            <person name="Harris H.M."/>
            <person name="McCann A."/>
            <person name="Guo C."/>
            <person name="Argimon S."/>
            <person name="Zhang W."/>
            <person name="Yang X."/>
            <person name="Jeffery I.B."/>
            <person name="Cooney J.C."/>
            <person name="Kagawa T.F."/>
            <person name="Liu W."/>
            <person name="Song Y."/>
            <person name="Salvetti E."/>
            <person name="Wrobel A."/>
            <person name="Rasinkangas P."/>
            <person name="Parkhill J."/>
            <person name="Rea M.C."/>
            <person name="O'Sullivan O."/>
            <person name="Ritari J."/>
            <person name="Douillard F.P."/>
            <person name="Paul Ross R."/>
            <person name="Yang R."/>
            <person name="Briner A.E."/>
            <person name="Felis G.E."/>
            <person name="de Vos W.M."/>
            <person name="Barrangou R."/>
            <person name="Klaenhammer T.R."/>
            <person name="Caufield P.W."/>
            <person name="Cui Y."/>
            <person name="Zhang H."/>
            <person name="O'Toole P.W."/>
        </authorList>
    </citation>
    <scope>NUCLEOTIDE SEQUENCE [LARGE SCALE GENOMIC DNA]</scope>
    <source>
        <strain evidence="7 8">DSM 20653</strain>
    </source>
</reference>
<dbReference type="PANTHER" id="PTHR41299:SF1">
    <property type="entry name" value="THIAMINE PYROPHOSPHOKINASE"/>
    <property type="match status" value="1"/>
</dbReference>